<name>A0A3E2GSG4_SCYLI</name>
<comment type="similarity">
    <text evidence="1">Belongs to the short-chain dehydrogenases/reductases (SDR) family.</text>
</comment>
<dbReference type="Proteomes" id="UP000258309">
    <property type="component" value="Unassembled WGS sequence"/>
</dbReference>
<comment type="caution">
    <text evidence="4">The sequence shown here is derived from an EMBL/GenBank/DDBJ whole genome shotgun (WGS) entry which is preliminary data.</text>
</comment>
<dbReference type="InterPro" id="IPR002347">
    <property type="entry name" value="SDR_fam"/>
</dbReference>
<evidence type="ECO:0000256" key="3">
    <source>
        <dbReference type="ARBA" id="ARBA00023002"/>
    </source>
</evidence>
<dbReference type="GO" id="GO:0016491">
    <property type="term" value="F:oxidoreductase activity"/>
    <property type="evidence" value="ECO:0007669"/>
    <property type="project" value="UniProtKB-KW"/>
</dbReference>
<dbReference type="CDD" id="cd05233">
    <property type="entry name" value="SDR_c"/>
    <property type="match status" value="1"/>
</dbReference>
<keyword evidence="2" id="KW-0521">NADP</keyword>
<proteinExistence type="inferred from homology"/>
<feature type="non-terminal residue" evidence="4">
    <location>
        <position position="257"/>
    </location>
</feature>
<evidence type="ECO:0000313" key="5">
    <source>
        <dbReference type="Proteomes" id="UP000258309"/>
    </source>
</evidence>
<evidence type="ECO:0000256" key="2">
    <source>
        <dbReference type="ARBA" id="ARBA00022857"/>
    </source>
</evidence>
<reference evidence="4 5" key="1">
    <citation type="submission" date="2018-05" db="EMBL/GenBank/DDBJ databases">
        <title>Draft genome sequence of Scytalidium lignicola DSM 105466, a ubiquitous saprotrophic fungus.</title>
        <authorList>
            <person name="Buettner E."/>
            <person name="Gebauer A.M."/>
            <person name="Hofrichter M."/>
            <person name="Liers C."/>
            <person name="Kellner H."/>
        </authorList>
    </citation>
    <scope>NUCLEOTIDE SEQUENCE [LARGE SCALE GENOMIC DNA]</scope>
    <source>
        <strain evidence="4 5">DSM 105466</strain>
    </source>
</reference>
<dbReference type="InterPro" id="IPR036291">
    <property type="entry name" value="NAD(P)-bd_dom_sf"/>
</dbReference>
<evidence type="ECO:0000256" key="1">
    <source>
        <dbReference type="ARBA" id="ARBA00006484"/>
    </source>
</evidence>
<dbReference type="EMBL" id="NCSJ02000523">
    <property type="protein sequence ID" value="RFU24049.1"/>
    <property type="molecule type" value="Genomic_DNA"/>
</dbReference>
<dbReference type="PANTHER" id="PTHR24321:SF8">
    <property type="entry name" value="ESTRADIOL 17-BETA-DEHYDROGENASE 8-RELATED"/>
    <property type="match status" value="1"/>
</dbReference>
<dbReference type="PRINTS" id="PR00081">
    <property type="entry name" value="GDHRDH"/>
</dbReference>
<dbReference type="STRING" id="5539.A0A3E2GSG4"/>
<protein>
    <submittedName>
        <fullName evidence="4">Uncharacterized protein</fullName>
    </submittedName>
</protein>
<sequence length="257" mass="26727">MASEILAEKVCLITGGAGGLGKAIAREFLQSGAKVVVSDINEIFLKTATDELSPLGSFLALKGDVTSEESAMLLFQEIIKTYGQLDVLVNNAGIMDQFGPVGEVDKTLWDKVIQVNLTGPFIMTKLAVLHFLERKGKGVVLNIGSLASIKGGVSGAAYTASKHGLLGLTKSTAVMYGKNDIRCNILMPGSMATNISTAFASGISQVGEALLRKGMAAVEPPIVPLDQVGKTAAFVCSDGAGFLNGAQISVDGGWNAY</sequence>
<dbReference type="GO" id="GO:0009688">
    <property type="term" value="P:abscisic acid biosynthetic process"/>
    <property type="evidence" value="ECO:0007669"/>
    <property type="project" value="UniProtKB-ARBA"/>
</dbReference>
<dbReference type="PROSITE" id="PS00061">
    <property type="entry name" value="ADH_SHORT"/>
    <property type="match status" value="1"/>
</dbReference>
<accession>A0A3E2GSG4</accession>
<dbReference type="AlphaFoldDB" id="A0A3E2GSG4"/>
<dbReference type="SUPFAM" id="SSF51735">
    <property type="entry name" value="NAD(P)-binding Rossmann-fold domains"/>
    <property type="match status" value="1"/>
</dbReference>
<evidence type="ECO:0000313" key="4">
    <source>
        <dbReference type="EMBL" id="RFU24049.1"/>
    </source>
</evidence>
<dbReference type="InterPro" id="IPR020904">
    <property type="entry name" value="Sc_DH/Rdtase_CS"/>
</dbReference>
<dbReference type="FunFam" id="3.40.50.720:FF:000084">
    <property type="entry name" value="Short-chain dehydrogenase reductase"/>
    <property type="match status" value="1"/>
</dbReference>
<dbReference type="Pfam" id="PF13561">
    <property type="entry name" value="adh_short_C2"/>
    <property type="match status" value="1"/>
</dbReference>
<gene>
    <name evidence="4" type="ORF">B7463_g12287</name>
</gene>
<organism evidence="4 5">
    <name type="scientific">Scytalidium lignicola</name>
    <name type="common">Hyphomycete</name>
    <dbReference type="NCBI Taxonomy" id="5539"/>
    <lineage>
        <taxon>Eukaryota</taxon>
        <taxon>Fungi</taxon>
        <taxon>Dikarya</taxon>
        <taxon>Ascomycota</taxon>
        <taxon>Pezizomycotina</taxon>
        <taxon>Leotiomycetes</taxon>
        <taxon>Leotiomycetes incertae sedis</taxon>
        <taxon>Scytalidium</taxon>
    </lineage>
</organism>
<dbReference type="PANTHER" id="PTHR24321">
    <property type="entry name" value="DEHYDROGENASES, SHORT CHAIN"/>
    <property type="match status" value="1"/>
</dbReference>
<dbReference type="Gene3D" id="3.40.50.720">
    <property type="entry name" value="NAD(P)-binding Rossmann-like Domain"/>
    <property type="match status" value="1"/>
</dbReference>
<dbReference type="OMA" id="MKETSWP"/>
<keyword evidence="5" id="KW-1185">Reference proteome</keyword>
<keyword evidence="3" id="KW-0560">Oxidoreductase</keyword>
<dbReference type="PRINTS" id="PR00080">
    <property type="entry name" value="SDRFAMILY"/>
</dbReference>
<feature type="non-terminal residue" evidence="4">
    <location>
        <position position="1"/>
    </location>
</feature>
<dbReference type="OrthoDB" id="37659at2759"/>